<dbReference type="RefSeq" id="WP_157391504.1">
    <property type="nucleotide sequence ID" value="NZ_WRPP01000007.1"/>
</dbReference>
<accession>A0A7K1V5K8</accession>
<evidence type="ECO:0000313" key="3">
    <source>
        <dbReference type="Proteomes" id="UP000466794"/>
    </source>
</evidence>
<organism evidence="2 3">
    <name type="scientific">Nocardia terrae</name>
    <dbReference type="NCBI Taxonomy" id="2675851"/>
    <lineage>
        <taxon>Bacteria</taxon>
        <taxon>Bacillati</taxon>
        <taxon>Actinomycetota</taxon>
        <taxon>Actinomycetes</taxon>
        <taxon>Mycobacteriales</taxon>
        <taxon>Nocardiaceae</taxon>
        <taxon>Nocardia</taxon>
    </lineage>
</organism>
<comment type="caution">
    <text evidence="2">The sequence shown here is derived from an EMBL/GenBank/DDBJ whole genome shotgun (WGS) entry which is preliminary data.</text>
</comment>
<reference evidence="2 3" key="1">
    <citation type="submission" date="2019-12" db="EMBL/GenBank/DDBJ databases">
        <title>Nocardia sp. nov. ET3-3 isolated from soil.</title>
        <authorList>
            <person name="Kanchanasin P."/>
            <person name="Tanasupawat S."/>
            <person name="Yuki M."/>
            <person name="Kudo T."/>
        </authorList>
    </citation>
    <scope>NUCLEOTIDE SEQUENCE [LARGE SCALE GENOMIC DNA]</scope>
    <source>
        <strain evidence="2 3">ET3-3</strain>
    </source>
</reference>
<keyword evidence="1" id="KW-0812">Transmembrane</keyword>
<keyword evidence="1" id="KW-0472">Membrane</keyword>
<sequence length="171" mass="18716">MSVVPSVISAVAASLAAAFAGATLYISGRRENRKWLREALIDAYVEYLDASFASRGAYARIARVDGYDAGTCTEMQARTDEAYCAQAVVLTRLRLIAPGKVVSAAEALHLADGAVMRTTFERERPPIDDDEWAAARDKQHVAQEHFIRVTRQSLRLGQASPVMRGFEFPGP</sequence>
<evidence type="ECO:0000313" key="2">
    <source>
        <dbReference type="EMBL" id="MVU81940.1"/>
    </source>
</evidence>
<feature type="transmembrane region" description="Helical" evidence="1">
    <location>
        <begin position="6"/>
        <end position="27"/>
    </location>
</feature>
<protein>
    <submittedName>
        <fullName evidence="2">Uncharacterized protein</fullName>
    </submittedName>
</protein>
<evidence type="ECO:0000256" key="1">
    <source>
        <dbReference type="SAM" id="Phobius"/>
    </source>
</evidence>
<dbReference type="AlphaFoldDB" id="A0A7K1V5K8"/>
<name>A0A7K1V5K8_9NOCA</name>
<proteinExistence type="predicted"/>
<gene>
    <name evidence="2" type="ORF">GPX89_32465</name>
</gene>
<keyword evidence="3" id="KW-1185">Reference proteome</keyword>
<dbReference type="EMBL" id="WRPP01000007">
    <property type="protein sequence ID" value="MVU81940.1"/>
    <property type="molecule type" value="Genomic_DNA"/>
</dbReference>
<keyword evidence="1" id="KW-1133">Transmembrane helix</keyword>
<dbReference type="Proteomes" id="UP000466794">
    <property type="component" value="Unassembled WGS sequence"/>
</dbReference>